<evidence type="ECO:0000256" key="5">
    <source>
        <dbReference type="ARBA" id="ARBA00022692"/>
    </source>
</evidence>
<dbReference type="PANTHER" id="PTHR43848:SF2">
    <property type="entry name" value="PUTRESCINE TRANSPORT SYSTEM PERMEASE PROTEIN POTI"/>
    <property type="match status" value="1"/>
</dbReference>
<keyword evidence="5 8" id="KW-0812">Transmembrane</keyword>
<sequence>MRGDSARSLILYAYVGVVLMFVFTPIIANLVFSFNASRFPTLPLAGFTTHWYEEIFSDRRLIQGLKNSLLVSGTTALIATFLGFSAAYIDYRYRFFGRTAFLALVTLPPTIPVVILGLGMLSFQSSVGLLGTIPGIVSAHVVYCAPFALALTRMRLASLDPSIEPAAWNLGATQGSTMLSIIIPHCAPAILAAFFLTAAVSFDEFMIAYFISGYNQTLPVHVLTMLEGQVSPRVNAIGSVVFLFTIGMVVLAQVLMVRRRHS</sequence>
<dbReference type="GO" id="GO:0005886">
    <property type="term" value="C:plasma membrane"/>
    <property type="evidence" value="ECO:0007669"/>
    <property type="project" value="UniProtKB-SubCell"/>
</dbReference>
<dbReference type="GO" id="GO:0055085">
    <property type="term" value="P:transmembrane transport"/>
    <property type="evidence" value="ECO:0007669"/>
    <property type="project" value="InterPro"/>
</dbReference>
<gene>
    <name evidence="10" type="ORF">SAMN04488052_10233</name>
</gene>
<evidence type="ECO:0000259" key="9">
    <source>
        <dbReference type="PROSITE" id="PS50928"/>
    </source>
</evidence>
<dbReference type="PANTHER" id="PTHR43848">
    <property type="entry name" value="PUTRESCINE TRANSPORT SYSTEM PERMEASE PROTEIN POTI"/>
    <property type="match status" value="1"/>
</dbReference>
<feature type="transmembrane region" description="Helical" evidence="8">
    <location>
        <begin position="69"/>
        <end position="89"/>
    </location>
</feature>
<feature type="transmembrane region" description="Helical" evidence="8">
    <location>
        <begin position="234"/>
        <end position="257"/>
    </location>
</feature>
<feature type="transmembrane region" description="Helical" evidence="8">
    <location>
        <begin position="129"/>
        <end position="151"/>
    </location>
</feature>
<keyword evidence="3 8" id="KW-0813">Transport</keyword>
<dbReference type="EMBL" id="FOEG01000002">
    <property type="protein sequence ID" value="SEO65930.1"/>
    <property type="molecule type" value="Genomic_DNA"/>
</dbReference>
<proteinExistence type="inferred from homology"/>
<dbReference type="Pfam" id="PF00528">
    <property type="entry name" value="BPD_transp_1"/>
    <property type="match status" value="1"/>
</dbReference>
<reference evidence="10 11" key="1">
    <citation type="submission" date="2016-10" db="EMBL/GenBank/DDBJ databases">
        <authorList>
            <person name="de Groot N.N."/>
        </authorList>
    </citation>
    <scope>NUCLEOTIDE SEQUENCE [LARGE SCALE GENOMIC DNA]</scope>
    <source>
        <strain evidence="10 11">CGMCC 1.6291</strain>
    </source>
</reference>
<dbReference type="STRING" id="406100.SAMN04488052_10233"/>
<feature type="domain" description="ABC transmembrane type-1" evidence="9">
    <location>
        <begin position="65"/>
        <end position="252"/>
    </location>
</feature>
<evidence type="ECO:0000313" key="10">
    <source>
        <dbReference type="EMBL" id="SEO65930.1"/>
    </source>
</evidence>
<protein>
    <submittedName>
        <fullName evidence="10">Spermidine/putrescine transport system permease protein</fullName>
    </submittedName>
</protein>
<dbReference type="InterPro" id="IPR035906">
    <property type="entry name" value="MetI-like_sf"/>
</dbReference>
<keyword evidence="7 8" id="KW-0472">Membrane</keyword>
<keyword evidence="11" id="KW-1185">Reference proteome</keyword>
<organism evidence="10 11">
    <name type="scientific">Aquisalimonas asiatica</name>
    <dbReference type="NCBI Taxonomy" id="406100"/>
    <lineage>
        <taxon>Bacteria</taxon>
        <taxon>Pseudomonadati</taxon>
        <taxon>Pseudomonadota</taxon>
        <taxon>Gammaproteobacteria</taxon>
        <taxon>Chromatiales</taxon>
        <taxon>Ectothiorhodospiraceae</taxon>
        <taxon>Aquisalimonas</taxon>
    </lineage>
</organism>
<evidence type="ECO:0000256" key="3">
    <source>
        <dbReference type="ARBA" id="ARBA00022448"/>
    </source>
</evidence>
<dbReference type="AlphaFoldDB" id="A0A1H8RHP7"/>
<dbReference type="Proteomes" id="UP000199657">
    <property type="component" value="Unassembled WGS sequence"/>
</dbReference>
<dbReference type="PROSITE" id="PS50928">
    <property type="entry name" value="ABC_TM1"/>
    <property type="match status" value="1"/>
</dbReference>
<feature type="transmembrane region" description="Helical" evidence="8">
    <location>
        <begin position="101"/>
        <end position="123"/>
    </location>
</feature>
<evidence type="ECO:0000313" key="11">
    <source>
        <dbReference type="Proteomes" id="UP000199657"/>
    </source>
</evidence>
<evidence type="ECO:0000256" key="6">
    <source>
        <dbReference type="ARBA" id="ARBA00022989"/>
    </source>
</evidence>
<comment type="similarity">
    <text evidence="2">Belongs to the binding-protein-dependent transport system permease family. CysTW subfamily.</text>
</comment>
<accession>A0A1H8RHP7</accession>
<keyword evidence="4" id="KW-1003">Cell membrane</keyword>
<dbReference type="InterPro" id="IPR051789">
    <property type="entry name" value="Bact_Polyamine_Transport"/>
</dbReference>
<dbReference type="Gene3D" id="1.10.3720.10">
    <property type="entry name" value="MetI-like"/>
    <property type="match status" value="1"/>
</dbReference>
<feature type="transmembrane region" description="Helical" evidence="8">
    <location>
        <begin position="189"/>
        <end position="214"/>
    </location>
</feature>
<keyword evidence="6 8" id="KW-1133">Transmembrane helix</keyword>
<feature type="transmembrane region" description="Helical" evidence="8">
    <location>
        <begin position="12"/>
        <end position="34"/>
    </location>
</feature>
<comment type="subcellular location">
    <subcellularLocation>
        <location evidence="1 8">Cell membrane</location>
        <topology evidence="1 8">Multi-pass membrane protein</topology>
    </subcellularLocation>
</comment>
<evidence type="ECO:0000256" key="7">
    <source>
        <dbReference type="ARBA" id="ARBA00023136"/>
    </source>
</evidence>
<dbReference type="InterPro" id="IPR000515">
    <property type="entry name" value="MetI-like"/>
</dbReference>
<name>A0A1H8RHP7_9GAMM</name>
<evidence type="ECO:0000256" key="2">
    <source>
        <dbReference type="ARBA" id="ARBA00007069"/>
    </source>
</evidence>
<evidence type="ECO:0000256" key="4">
    <source>
        <dbReference type="ARBA" id="ARBA00022475"/>
    </source>
</evidence>
<dbReference type="OrthoDB" id="9782004at2"/>
<evidence type="ECO:0000256" key="8">
    <source>
        <dbReference type="RuleBase" id="RU363032"/>
    </source>
</evidence>
<evidence type="ECO:0000256" key="1">
    <source>
        <dbReference type="ARBA" id="ARBA00004651"/>
    </source>
</evidence>
<dbReference type="CDD" id="cd06261">
    <property type="entry name" value="TM_PBP2"/>
    <property type="match status" value="1"/>
</dbReference>
<dbReference type="SUPFAM" id="SSF161098">
    <property type="entry name" value="MetI-like"/>
    <property type="match status" value="1"/>
</dbReference>